<proteinExistence type="predicted"/>
<evidence type="ECO:0000259" key="5">
    <source>
        <dbReference type="PROSITE" id="PS51192"/>
    </source>
</evidence>
<dbReference type="PROSITE" id="PS51194">
    <property type="entry name" value="HELICASE_CTER"/>
    <property type="match status" value="1"/>
</dbReference>
<dbReference type="Proteomes" id="UP000245380">
    <property type="component" value="Unassembled WGS sequence"/>
</dbReference>
<reference evidence="7 8" key="1">
    <citation type="submission" date="2016-11" db="EMBL/GenBank/DDBJ databases">
        <title>Comparative genomics of Acidibacillus ferroxidans species.</title>
        <authorList>
            <person name="Oliveira G."/>
            <person name="Nunes G."/>
            <person name="Oliveira R."/>
            <person name="Araujo F."/>
            <person name="Salim A."/>
            <person name="Scholte L."/>
            <person name="Morais D."/>
            <person name="Nancucheo I."/>
            <person name="Johnson D.B."/>
            <person name="Grail B."/>
            <person name="Bittencourt J."/>
            <person name="Valadares R."/>
        </authorList>
    </citation>
    <scope>NUCLEOTIDE SEQUENCE [LARGE SCALE GENOMIC DNA]</scope>
    <source>
        <strain evidence="7 8">Y002</strain>
    </source>
</reference>
<keyword evidence="3 7" id="KW-0347">Helicase</keyword>
<evidence type="ECO:0000259" key="6">
    <source>
        <dbReference type="PROSITE" id="PS51194"/>
    </source>
</evidence>
<dbReference type="PROSITE" id="PS51192">
    <property type="entry name" value="HELICASE_ATP_BIND_1"/>
    <property type="match status" value="1"/>
</dbReference>
<dbReference type="InterPro" id="IPR038718">
    <property type="entry name" value="SNF2-like_sf"/>
</dbReference>
<dbReference type="InterPro" id="IPR014001">
    <property type="entry name" value="Helicase_ATP-bd"/>
</dbReference>
<evidence type="ECO:0000256" key="1">
    <source>
        <dbReference type="ARBA" id="ARBA00022741"/>
    </source>
</evidence>
<dbReference type="OrthoDB" id="9760715at2"/>
<dbReference type="PANTHER" id="PTHR10799">
    <property type="entry name" value="SNF2/RAD54 HELICASE FAMILY"/>
    <property type="match status" value="1"/>
</dbReference>
<dbReference type="InterPro" id="IPR027417">
    <property type="entry name" value="P-loop_NTPase"/>
</dbReference>
<dbReference type="SMART" id="SM00490">
    <property type="entry name" value="HELICc"/>
    <property type="match status" value="1"/>
</dbReference>
<accession>A0A2U3DC09</accession>
<dbReference type="InterPro" id="IPR000330">
    <property type="entry name" value="SNF2_N"/>
</dbReference>
<dbReference type="CDD" id="cd18793">
    <property type="entry name" value="SF2_C_SNF"/>
    <property type="match status" value="1"/>
</dbReference>
<dbReference type="GO" id="GO:0016787">
    <property type="term" value="F:hydrolase activity"/>
    <property type="evidence" value="ECO:0007669"/>
    <property type="project" value="UniProtKB-KW"/>
</dbReference>
<evidence type="ECO:0000256" key="2">
    <source>
        <dbReference type="ARBA" id="ARBA00022801"/>
    </source>
</evidence>
<keyword evidence="1" id="KW-0547">Nucleotide-binding</keyword>
<keyword evidence="2" id="KW-0378">Hydrolase</keyword>
<dbReference type="CDD" id="cd18011">
    <property type="entry name" value="DEXDc_RapA"/>
    <property type="match status" value="1"/>
</dbReference>
<dbReference type="GO" id="GO:0005524">
    <property type="term" value="F:ATP binding"/>
    <property type="evidence" value="ECO:0007669"/>
    <property type="project" value="UniProtKB-KW"/>
</dbReference>
<evidence type="ECO:0000256" key="4">
    <source>
        <dbReference type="ARBA" id="ARBA00022840"/>
    </source>
</evidence>
<dbReference type="Pfam" id="PF00176">
    <property type="entry name" value="SNF2-rel_dom"/>
    <property type="match status" value="1"/>
</dbReference>
<comment type="caution">
    <text evidence="7">The sequence shown here is derived from an EMBL/GenBank/DDBJ whole genome shotgun (WGS) entry which is preliminary data.</text>
</comment>
<dbReference type="EMBL" id="MPDK01000002">
    <property type="protein sequence ID" value="PWI58802.1"/>
    <property type="molecule type" value="Genomic_DNA"/>
</dbReference>
<dbReference type="Gene3D" id="3.40.50.10810">
    <property type="entry name" value="Tandem AAA-ATPase domain"/>
    <property type="match status" value="1"/>
</dbReference>
<dbReference type="InterPro" id="IPR057342">
    <property type="entry name" value="DEXDc_RapA"/>
</dbReference>
<organism evidence="7 8">
    <name type="scientific">Sulfoacidibacillus thermotolerans</name>
    <name type="common">Acidibacillus sulfuroxidans</name>
    <dbReference type="NCBI Taxonomy" id="1765684"/>
    <lineage>
        <taxon>Bacteria</taxon>
        <taxon>Bacillati</taxon>
        <taxon>Bacillota</taxon>
        <taxon>Bacilli</taxon>
        <taxon>Bacillales</taxon>
        <taxon>Alicyclobacillaceae</taxon>
        <taxon>Sulfoacidibacillus</taxon>
    </lineage>
</organism>
<sequence>MYQYIEQMDLRKQLAERGDMPAGKWALFQLAYEAEKQFLSSSFDDFICLGALPGLVPFPHQIETAKRVVNELHGRALLADEVGLGKTIEAGLILKEYLMRGLVKKALILVPASLVLQWTRELNEKFAIHAFAQRNEWSWTTYDILVASIDTTKRDPHRSAVLSQNYDIVIVDEAHKLKNSKTRNWQLINQLRKKYLLLVTATPVQNDMRELFNLINLLRPGQLGNQTAFQANHVDSKRIPKNPQALRSAVGEVMVRNRREMGGVEFTERLVEVVPISLSKEEQLLYDTVTEFIRDAYVKLREKKRSVLSLITLQREICSSSYAALGTLETMQKDKRLTDQERIALTDIYHLAESVPNYTKVNRVIDLVKKIDDKVIIFTEYRATQDFLLYMLQQSGIKGVLFRGGYKRGKKDWMKDLFEHRAQVLIATEAGGEGINLQFCNQVINFDLPWNPMRIEQRIGRVHRLGQTRPVYIHNFSTKGTIEEYIVHLLQDKIRMFEMVIGKLDVILGPKAFEEDLMRTFMESGSDAEIRARLSALSHRVQTSGTEQLASV</sequence>
<dbReference type="SMART" id="SM00487">
    <property type="entry name" value="DEXDc"/>
    <property type="match status" value="1"/>
</dbReference>
<evidence type="ECO:0000256" key="3">
    <source>
        <dbReference type="ARBA" id="ARBA00022806"/>
    </source>
</evidence>
<dbReference type="RefSeq" id="WP_109429395.1">
    <property type="nucleotide sequence ID" value="NZ_MPDK01000002.1"/>
</dbReference>
<feature type="domain" description="Helicase ATP-binding" evidence="5">
    <location>
        <begin position="67"/>
        <end position="221"/>
    </location>
</feature>
<evidence type="ECO:0000313" key="8">
    <source>
        <dbReference type="Proteomes" id="UP000245380"/>
    </source>
</evidence>
<dbReference type="SUPFAM" id="SSF52540">
    <property type="entry name" value="P-loop containing nucleoside triphosphate hydrolases"/>
    <property type="match status" value="2"/>
</dbReference>
<dbReference type="InterPro" id="IPR001650">
    <property type="entry name" value="Helicase_C-like"/>
</dbReference>
<keyword evidence="4" id="KW-0067">ATP-binding</keyword>
<protein>
    <submittedName>
        <fullName evidence="7">ATP-dependent helicase</fullName>
    </submittedName>
</protein>
<feature type="domain" description="Helicase C-terminal" evidence="6">
    <location>
        <begin position="363"/>
        <end position="505"/>
    </location>
</feature>
<evidence type="ECO:0000313" key="7">
    <source>
        <dbReference type="EMBL" id="PWI58802.1"/>
    </source>
</evidence>
<dbReference type="Pfam" id="PF00271">
    <property type="entry name" value="Helicase_C"/>
    <property type="match status" value="1"/>
</dbReference>
<gene>
    <name evidence="7" type="ORF">BM613_01545</name>
</gene>
<dbReference type="Gene3D" id="3.40.50.300">
    <property type="entry name" value="P-loop containing nucleotide triphosphate hydrolases"/>
    <property type="match status" value="1"/>
</dbReference>
<name>A0A2U3DC09_SULT2</name>
<dbReference type="GO" id="GO:0004386">
    <property type="term" value="F:helicase activity"/>
    <property type="evidence" value="ECO:0007669"/>
    <property type="project" value="UniProtKB-KW"/>
</dbReference>
<dbReference type="AlphaFoldDB" id="A0A2U3DC09"/>
<keyword evidence="8" id="KW-1185">Reference proteome</keyword>
<dbReference type="InterPro" id="IPR049730">
    <property type="entry name" value="SNF2/RAD54-like_C"/>
</dbReference>